<feature type="transmembrane region" description="Helical" evidence="1">
    <location>
        <begin position="186"/>
        <end position="206"/>
    </location>
</feature>
<dbReference type="InterPro" id="IPR049713">
    <property type="entry name" value="Pr6Pr-like"/>
</dbReference>
<feature type="transmembrane region" description="Helical" evidence="1">
    <location>
        <begin position="83"/>
        <end position="103"/>
    </location>
</feature>
<reference evidence="2" key="2">
    <citation type="submission" date="2023-01" db="EMBL/GenBank/DDBJ databases">
        <title>Draft genome sequence of Devosia yakushimensis strain NBRC 103855.</title>
        <authorList>
            <person name="Sun Q."/>
            <person name="Mori K."/>
        </authorList>
    </citation>
    <scope>NUCLEOTIDE SEQUENCE</scope>
    <source>
        <strain evidence="2">NBRC 103855</strain>
    </source>
</reference>
<gene>
    <name evidence="2" type="ORF">GCM10007913_09970</name>
</gene>
<protein>
    <recommendedName>
        <fullName evidence="4">Integral membrane protein</fullName>
    </recommendedName>
</protein>
<feature type="transmembrane region" description="Helical" evidence="1">
    <location>
        <begin position="51"/>
        <end position="71"/>
    </location>
</feature>
<keyword evidence="3" id="KW-1185">Reference proteome</keyword>
<dbReference type="EMBL" id="BSNG01000001">
    <property type="protein sequence ID" value="GLQ09065.1"/>
    <property type="molecule type" value="Genomic_DNA"/>
</dbReference>
<sequence>MNLRAPVNPRTLLTWLGLLFGAGGLVLQFVLSMQLASENGRDFPGFLGHFFAFYTILTNIVLVLIYLSDVLPTPRLSLFQRPLVRGLMAANIALVGLYVYFVLRHLHVLEGLYELADTILHYLCPTLYLLWWLVTQKHGQLRWNQLPLMLLPTLVYFLYILARGVWVQQYPYPVLDVVNLGYGQVSLNALFMGSALALLCAGVITADKLIARGVPRHV</sequence>
<evidence type="ECO:0000313" key="3">
    <source>
        <dbReference type="Proteomes" id="UP001161406"/>
    </source>
</evidence>
<organism evidence="2 3">
    <name type="scientific">Devosia yakushimensis</name>
    <dbReference type="NCBI Taxonomy" id="470028"/>
    <lineage>
        <taxon>Bacteria</taxon>
        <taxon>Pseudomonadati</taxon>
        <taxon>Pseudomonadota</taxon>
        <taxon>Alphaproteobacteria</taxon>
        <taxon>Hyphomicrobiales</taxon>
        <taxon>Devosiaceae</taxon>
        <taxon>Devosia</taxon>
    </lineage>
</organism>
<feature type="transmembrane region" description="Helical" evidence="1">
    <location>
        <begin position="12"/>
        <end position="31"/>
    </location>
</feature>
<evidence type="ECO:0000313" key="2">
    <source>
        <dbReference type="EMBL" id="GLQ09065.1"/>
    </source>
</evidence>
<accession>A0ABQ5UBD9</accession>
<reference evidence="2" key="1">
    <citation type="journal article" date="2014" name="Int. J. Syst. Evol. Microbiol.">
        <title>Complete genome of a new Firmicutes species belonging to the dominant human colonic microbiota ('Ruminococcus bicirculans') reveals two chromosomes and a selective capacity to utilize plant glucans.</title>
        <authorList>
            <consortium name="NISC Comparative Sequencing Program"/>
            <person name="Wegmann U."/>
            <person name="Louis P."/>
            <person name="Goesmann A."/>
            <person name="Henrissat B."/>
            <person name="Duncan S.H."/>
            <person name="Flint H.J."/>
        </authorList>
    </citation>
    <scope>NUCLEOTIDE SEQUENCE</scope>
    <source>
        <strain evidence="2">NBRC 103855</strain>
    </source>
</reference>
<keyword evidence="1" id="KW-0812">Transmembrane</keyword>
<evidence type="ECO:0000256" key="1">
    <source>
        <dbReference type="SAM" id="Phobius"/>
    </source>
</evidence>
<name>A0ABQ5UBD9_9HYPH</name>
<keyword evidence="1" id="KW-0472">Membrane</keyword>
<keyword evidence="1" id="KW-1133">Transmembrane helix</keyword>
<evidence type="ECO:0008006" key="4">
    <source>
        <dbReference type="Google" id="ProtNLM"/>
    </source>
</evidence>
<feature type="transmembrane region" description="Helical" evidence="1">
    <location>
        <begin position="146"/>
        <end position="166"/>
    </location>
</feature>
<feature type="transmembrane region" description="Helical" evidence="1">
    <location>
        <begin position="115"/>
        <end position="134"/>
    </location>
</feature>
<proteinExistence type="predicted"/>
<comment type="caution">
    <text evidence="2">The sequence shown here is derived from an EMBL/GenBank/DDBJ whole genome shotgun (WGS) entry which is preliminary data.</text>
</comment>
<dbReference type="NCBIfam" id="NF038065">
    <property type="entry name" value="Pr6Pr"/>
    <property type="match status" value="1"/>
</dbReference>
<dbReference type="Proteomes" id="UP001161406">
    <property type="component" value="Unassembled WGS sequence"/>
</dbReference>